<accession>X0SRX6</accession>
<name>X0SRX6_9ZZZZ</name>
<comment type="caution">
    <text evidence="1">The sequence shown here is derived from an EMBL/GenBank/DDBJ whole genome shotgun (WGS) entry which is preliminary data.</text>
</comment>
<organism evidence="1">
    <name type="scientific">marine sediment metagenome</name>
    <dbReference type="NCBI Taxonomy" id="412755"/>
    <lineage>
        <taxon>unclassified sequences</taxon>
        <taxon>metagenomes</taxon>
        <taxon>ecological metagenomes</taxon>
    </lineage>
</organism>
<sequence length="255" mass="30413">MSEQIDSHLKRQHKHMRFRTDEASKFVDSYPNLLDQLEKGKNKINQREFEQSDNLELLLALQTKDGKYVIASWREDNGFYTITPKIAVHGVRYKRDSFLDFKKILEKGFQGGTNVFKMIFLHKLRGSPWSIWDFISKNRTHREGFRTFSSPNTLLYTPQKLSQNPDLYKDIGWATRSQRKDTFGDRYYLNICKIAELLDSSEYPIDYRYAICVKKAEVSDMSFTVRLHETISVKERERRDNFYQELLKNHEFRII</sequence>
<dbReference type="EMBL" id="BARS01003519">
    <property type="protein sequence ID" value="GAF83819.1"/>
    <property type="molecule type" value="Genomic_DNA"/>
</dbReference>
<gene>
    <name evidence="1" type="ORF">S01H1_06827</name>
</gene>
<reference evidence="1" key="1">
    <citation type="journal article" date="2014" name="Front. Microbiol.">
        <title>High frequency of phylogenetically diverse reductive dehalogenase-homologous genes in deep subseafloor sedimentary metagenomes.</title>
        <authorList>
            <person name="Kawai M."/>
            <person name="Futagami T."/>
            <person name="Toyoda A."/>
            <person name="Takaki Y."/>
            <person name="Nishi S."/>
            <person name="Hori S."/>
            <person name="Arai W."/>
            <person name="Tsubouchi T."/>
            <person name="Morono Y."/>
            <person name="Uchiyama I."/>
            <person name="Ito T."/>
            <person name="Fujiyama A."/>
            <person name="Inagaki F."/>
            <person name="Takami H."/>
        </authorList>
    </citation>
    <scope>NUCLEOTIDE SEQUENCE</scope>
    <source>
        <strain evidence="1">Expedition CK06-06</strain>
    </source>
</reference>
<proteinExistence type="predicted"/>
<evidence type="ECO:0000313" key="1">
    <source>
        <dbReference type="EMBL" id="GAF83819.1"/>
    </source>
</evidence>
<protein>
    <submittedName>
        <fullName evidence="1">Uncharacterized protein</fullName>
    </submittedName>
</protein>
<dbReference type="AlphaFoldDB" id="X0SRX6"/>